<dbReference type="EMBL" id="OX451737">
    <property type="protein sequence ID" value="CAI8601443.1"/>
    <property type="molecule type" value="Genomic_DNA"/>
</dbReference>
<keyword evidence="4" id="KW-1185">Reference proteome</keyword>
<dbReference type="Proteomes" id="UP001157006">
    <property type="component" value="Chromosome 2"/>
</dbReference>
<feature type="signal peptide" evidence="2">
    <location>
        <begin position="1"/>
        <end position="18"/>
    </location>
</feature>
<dbReference type="AlphaFoldDB" id="A0AAV0ZW73"/>
<protein>
    <recommendedName>
        <fullName evidence="5">Glycine-rich protein</fullName>
    </recommendedName>
</protein>
<feature type="compositionally biased region" description="Gly residues" evidence="1">
    <location>
        <begin position="73"/>
        <end position="89"/>
    </location>
</feature>
<evidence type="ECO:0000313" key="4">
    <source>
        <dbReference type="Proteomes" id="UP001157006"/>
    </source>
</evidence>
<name>A0AAV0ZW73_VICFA</name>
<keyword evidence="2" id="KW-0732">Signal</keyword>
<feature type="region of interest" description="Disordered" evidence="1">
    <location>
        <begin position="69"/>
        <end position="89"/>
    </location>
</feature>
<evidence type="ECO:0000256" key="1">
    <source>
        <dbReference type="SAM" id="MobiDB-lite"/>
    </source>
</evidence>
<sequence length="145" mass="14558">MKVKFVSLLLIIISGVEAISSQDSNINEQAHDFKGNLDGNGNIKVSTRLNHKVAIMESNNEHRHGLSVTIRKGGSGGGGGGGRGGGSGKGRAVGGGAAAGVLGAGVIGGSSVYHGSHHSNNSATSLSAVPHVCVSAFILCLSFWL</sequence>
<evidence type="ECO:0000256" key="2">
    <source>
        <dbReference type="SAM" id="SignalP"/>
    </source>
</evidence>
<proteinExistence type="predicted"/>
<feature type="chain" id="PRO_5043426781" description="Glycine-rich protein" evidence="2">
    <location>
        <begin position="19"/>
        <end position="145"/>
    </location>
</feature>
<organism evidence="3 4">
    <name type="scientific">Vicia faba</name>
    <name type="common">Broad bean</name>
    <name type="synonym">Faba vulgaris</name>
    <dbReference type="NCBI Taxonomy" id="3906"/>
    <lineage>
        <taxon>Eukaryota</taxon>
        <taxon>Viridiplantae</taxon>
        <taxon>Streptophyta</taxon>
        <taxon>Embryophyta</taxon>
        <taxon>Tracheophyta</taxon>
        <taxon>Spermatophyta</taxon>
        <taxon>Magnoliopsida</taxon>
        <taxon>eudicotyledons</taxon>
        <taxon>Gunneridae</taxon>
        <taxon>Pentapetalae</taxon>
        <taxon>rosids</taxon>
        <taxon>fabids</taxon>
        <taxon>Fabales</taxon>
        <taxon>Fabaceae</taxon>
        <taxon>Papilionoideae</taxon>
        <taxon>50 kb inversion clade</taxon>
        <taxon>NPAAA clade</taxon>
        <taxon>Hologalegina</taxon>
        <taxon>IRL clade</taxon>
        <taxon>Fabeae</taxon>
        <taxon>Vicia</taxon>
    </lineage>
</organism>
<reference evidence="3 4" key="1">
    <citation type="submission" date="2023-01" db="EMBL/GenBank/DDBJ databases">
        <authorList>
            <person name="Kreplak J."/>
        </authorList>
    </citation>
    <scope>NUCLEOTIDE SEQUENCE [LARGE SCALE GENOMIC DNA]</scope>
</reference>
<evidence type="ECO:0008006" key="5">
    <source>
        <dbReference type="Google" id="ProtNLM"/>
    </source>
</evidence>
<gene>
    <name evidence="3" type="ORF">VFH_II272920</name>
</gene>
<evidence type="ECO:0000313" key="3">
    <source>
        <dbReference type="EMBL" id="CAI8601443.1"/>
    </source>
</evidence>
<accession>A0AAV0ZW73</accession>